<protein>
    <submittedName>
        <fullName evidence="2">Uncharacterized protein</fullName>
    </submittedName>
</protein>
<dbReference type="OrthoDB" id="211247at2"/>
<dbReference type="RefSeq" id="WP_146504511.1">
    <property type="nucleotide sequence ID" value="NZ_SJPG01000001.1"/>
</dbReference>
<organism evidence="2 3">
    <name type="scientific">Rubinisphaera italica</name>
    <dbReference type="NCBI Taxonomy" id="2527969"/>
    <lineage>
        <taxon>Bacteria</taxon>
        <taxon>Pseudomonadati</taxon>
        <taxon>Planctomycetota</taxon>
        <taxon>Planctomycetia</taxon>
        <taxon>Planctomycetales</taxon>
        <taxon>Planctomycetaceae</taxon>
        <taxon>Rubinisphaera</taxon>
    </lineage>
</organism>
<sequence>MKGPGLKTRLDVRRVWKCPQTGRILKTPGHVTQFVSPFTKDRCWMQFIETEHPPRPMVPLDEMLSHMYFSATEEEVAAEDSLEQEIVSENSTTKEDSPGPESESTMVDSDAVPEEDQ</sequence>
<feature type="region of interest" description="Disordered" evidence="1">
    <location>
        <begin position="74"/>
        <end position="117"/>
    </location>
</feature>
<evidence type="ECO:0000256" key="1">
    <source>
        <dbReference type="SAM" id="MobiDB-lite"/>
    </source>
</evidence>
<proteinExistence type="predicted"/>
<reference evidence="2 3" key="1">
    <citation type="submission" date="2019-02" db="EMBL/GenBank/DDBJ databases">
        <title>Deep-cultivation of Planctomycetes and their phenomic and genomic characterization uncovers novel biology.</title>
        <authorList>
            <person name="Wiegand S."/>
            <person name="Jogler M."/>
            <person name="Boedeker C."/>
            <person name="Pinto D."/>
            <person name="Vollmers J."/>
            <person name="Rivas-Marin E."/>
            <person name="Kohn T."/>
            <person name="Peeters S.H."/>
            <person name="Heuer A."/>
            <person name="Rast P."/>
            <person name="Oberbeckmann S."/>
            <person name="Bunk B."/>
            <person name="Jeske O."/>
            <person name="Meyerdierks A."/>
            <person name="Storesund J.E."/>
            <person name="Kallscheuer N."/>
            <person name="Luecker S."/>
            <person name="Lage O.M."/>
            <person name="Pohl T."/>
            <person name="Merkel B.J."/>
            <person name="Hornburger P."/>
            <person name="Mueller R.-W."/>
            <person name="Bruemmer F."/>
            <person name="Labrenz M."/>
            <person name="Spormann A.M."/>
            <person name="Op Den Camp H."/>
            <person name="Overmann J."/>
            <person name="Amann R."/>
            <person name="Jetten M.S.M."/>
            <person name="Mascher T."/>
            <person name="Medema M.H."/>
            <person name="Devos D.P."/>
            <person name="Kaster A.-K."/>
            <person name="Ovreas L."/>
            <person name="Rohde M."/>
            <person name="Galperin M.Y."/>
            <person name="Jogler C."/>
        </authorList>
    </citation>
    <scope>NUCLEOTIDE SEQUENCE [LARGE SCALE GENOMIC DNA]</scope>
    <source>
        <strain evidence="2 3">Pan54</strain>
    </source>
</reference>
<evidence type="ECO:0000313" key="2">
    <source>
        <dbReference type="EMBL" id="TWT62681.1"/>
    </source>
</evidence>
<accession>A0A5C5XJV8</accession>
<gene>
    <name evidence="2" type="ORF">Pan54_34250</name>
</gene>
<name>A0A5C5XJV8_9PLAN</name>
<keyword evidence="3" id="KW-1185">Reference proteome</keyword>
<comment type="caution">
    <text evidence="2">The sequence shown here is derived from an EMBL/GenBank/DDBJ whole genome shotgun (WGS) entry which is preliminary data.</text>
</comment>
<dbReference type="Proteomes" id="UP000316095">
    <property type="component" value="Unassembled WGS sequence"/>
</dbReference>
<dbReference type="EMBL" id="SJPG01000001">
    <property type="protein sequence ID" value="TWT62681.1"/>
    <property type="molecule type" value="Genomic_DNA"/>
</dbReference>
<dbReference type="AlphaFoldDB" id="A0A5C5XJV8"/>
<evidence type="ECO:0000313" key="3">
    <source>
        <dbReference type="Proteomes" id="UP000316095"/>
    </source>
</evidence>
<feature type="compositionally biased region" description="Acidic residues" evidence="1">
    <location>
        <begin position="74"/>
        <end position="83"/>
    </location>
</feature>